<name>A0A3G9J9L1_9FIRM</name>
<dbReference type="Proteomes" id="UP000268059">
    <property type="component" value="Chromosome"/>
</dbReference>
<evidence type="ECO:0008006" key="3">
    <source>
        <dbReference type="Google" id="ProtNLM"/>
    </source>
</evidence>
<organism evidence="1 2">
    <name type="scientific">Intestinibaculum porci</name>
    <dbReference type="NCBI Taxonomy" id="2487118"/>
    <lineage>
        <taxon>Bacteria</taxon>
        <taxon>Bacillati</taxon>
        <taxon>Bacillota</taxon>
        <taxon>Erysipelotrichia</taxon>
        <taxon>Erysipelotrichales</taxon>
        <taxon>Erysipelotrichaceae</taxon>
        <taxon>Intestinibaculum</taxon>
    </lineage>
</organism>
<dbReference type="AlphaFoldDB" id="A0A3G9J9L1"/>
<keyword evidence="2" id="KW-1185">Reference proteome</keyword>
<evidence type="ECO:0000313" key="2">
    <source>
        <dbReference type="Proteomes" id="UP000268059"/>
    </source>
</evidence>
<accession>A0A3G9J9L1</accession>
<evidence type="ECO:0000313" key="1">
    <source>
        <dbReference type="EMBL" id="BBH27887.1"/>
    </source>
</evidence>
<dbReference type="InParanoid" id="A0A3G9J9L1"/>
<dbReference type="RefSeq" id="WP_125120569.1">
    <property type="nucleotide sequence ID" value="NZ_AP019309.1"/>
</dbReference>
<dbReference type="EMBL" id="AP019309">
    <property type="protein sequence ID" value="BBH27887.1"/>
    <property type="molecule type" value="Genomic_DNA"/>
</dbReference>
<gene>
    <name evidence="1" type="ORF">SG0102_28210</name>
</gene>
<dbReference type="KEGG" id="ebm:SG0102_28210"/>
<proteinExistence type="predicted"/>
<reference evidence="1 2" key="1">
    <citation type="submission" date="2018-11" db="EMBL/GenBank/DDBJ databases">
        <title>Novel Erysipelotrichaceae bacterium isolated from small intestine of a swine.</title>
        <authorList>
            <person name="Kim J.S."/>
            <person name="Choe H."/>
            <person name="Lee Y.R."/>
            <person name="Kim K.M."/>
            <person name="Park D.S."/>
        </authorList>
    </citation>
    <scope>NUCLEOTIDE SEQUENCE [LARGE SCALE GENOMIC DNA]</scope>
    <source>
        <strain evidence="1 2">SG0102</strain>
    </source>
</reference>
<dbReference type="OrthoDB" id="196226at2"/>
<sequence length="101" mass="11804">MDLKELTKRSHDIRERYHTLELQYHGSKWSTEEDALAFLTDASLVGRLTMDHEGRWPSEEGNLSSKIGECVWWLAILADEMGLSFEECVTKFIEDKEEDLR</sequence>
<protein>
    <recommendedName>
        <fullName evidence="3">MazG-like protein</fullName>
    </recommendedName>
</protein>